<dbReference type="RefSeq" id="WP_007618950.1">
    <property type="nucleotide sequence ID" value="NZ_BANX01000008.1"/>
</dbReference>
<feature type="transmembrane region" description="Helical" evidence="1">
    <location>
        <begin position="44"/>
        <end position="71"/>
    </location>
</feature>
<evidence type="ECO:0000313" key="2">
    <source>
        <dbReference type="EMBL" id="GAC67607.1"/>
    </source>
</evidence>
<keyword evidence="1" id="KW-1133">Transmembrane helix</keyword>
<dbReference type="EMBL" id="BANX01000008">
    <property type="protein sequence ID" value="GAC67607.1"/>
    <property type="molecule type" value="Genomic_DNA"/>
</dbReference>
<dbReference type="eggNOG" id="COG4965">
    <property type="taxonomic scope" value="Bacteria"/>
</dbReference>
<dbReference type="STRING" id="1223545.GS4_08_01920"/>
<name>M0QJJ5_9ACTN</name>
<protein>
    <submittedName>
        <fullName evidence="2">Uncharacterized protein</fullName>
    </submittedName>
</protein>
<evidence type="ECO:0000256" key="1">
    <source>
        <dbReference type="SAM" id="Phobius"/>
    </source>
</evidence>
<dbReference type="Proteomes" id="UP000011666">
    <property type="component" value="Unassembled WGS sequence"/>
</dbReference>
<keyword evidence="3" id="KW-1185">Reference proteome</keyword>
<proteinExistence type="predicted"/>
<dbReference type="PANTHER" id="PTHR35007">
    <property type="entry name" value="INTEGRAL MEMBRANE PROTEIN-RELATED"/>
    <property type="match status" value="1"/>
</dbReference>
<gene>
    <name evidence="2" type="ORF">GS4_08_01920</name>
</gene>
<comment type="caution">
    <text evidence="2">The sequence shown here is derived from an EMBL/GenBank/DDBJ whole genome shotgun (WGS) entry which is preliminary data.</text>
</comment>
<evidence type="ECO:0000313" key="3">
    <source>
        <dbReference type="Proteomes" id="UP000011666"/>
    </source>
</evidence>
<accession>M0QJJ5</accession>
<sequence length="269" mass="27628">MIALLMAAALACLLWPRTRAQHRLDDLSGRTTRVVDVPAGPLLAVGVPTVVVVLAGPAAGIAATITTAAVVSRLRRRRRDRDEARAADDLATALGVMIAELSVGAPPARACSAAADDLRSRGVSADREVVDGLTRLAGRAELGGDVADDLAVVRPGARPSWERIAVAWTTADRYGLPMVEMIGSVRADLSARRRFADRTRAGLAGPRATATVLAGLPVLGVVLGQAIGADPIGVLLGGGLGGILLVVGTTLAVAGLAWSDRIIARVTAR</sequence>
<feature type="transmembrane region" description="Helical" evidence="1">
    <location>
        <begin position="208"/>
        <end position="228"/>
    </location>
</feature>
<dbReference type="AlphaFoldDB" id="M0QJJ5"/>
<keyword evidence="1" id="KW-0472">Membrane</keyword>
<reference evidence="2 3" key="1">
    <citation type="submission" date="2013-01" db="EMBL/GenBank/DDBJ databases">
        <title>Whole genome shotgun sequence of Gordonia soli NBRC 108243.</title>
        <authorList>
            <person name="Isaki-Nakamura S."/>
            <person name="Hosoyama A."/>
            <person name="Tsuchikane K."/>
            <person name="Ando Y."/>
            <person name="Baba S."/>
            <person name="Ohji S."/>
            <person name="Hamada M."/>
            <person name="Tamura T."/>
            <person name="Yamazoe A."/>
            <person name="Yamazaki S."/>
            <person name="Fujita N."/>
        </authorList>
    </citation>
    <scope>NUCLEOTIDE SEQUENCE [LARGE SCALE GENOMIC DNA]</scope>
    <source>
        <strain evidence="2 3">NBRC 108243</strain>
    </source>
</reference>
<dbReference type="OrthoDB" id="3712305at2"/>
<organism evidence="2 3">
    <name type="scientific">Gordonia soli NBRC 108243</name>
    <dbReference type="NCBI Taxonomy" id="1223545"/>
    <lineage>
        <taxon>Bacteria</taxon>
        <taxon>Bacillati</taxon>
        <taxon>Actinomycetota</taxon>
        <taxon>Actinomycetes</taxon>
        <taxon>Mycobacteriales</taxon>
        <taxon>Gordoniaceae</taxon>
        <taxon>Gordonia</taxon>
    </lineage>
</organism>
<dbReference type="PANTHER" id="PTHR35007:SF4">
    <property type="entry name" value="CONSERVED TRANSMEMBRANE PROTEIN-RELATED"/>
    <property type="match status" value="1"/>
</dbReference>
<feature type="transmembrane region" description="Helical" evidence="1">
    <location>
        <begin position="234"/>
        <end position="259"/>
    </location>
</feature>
<keyword evidence="1" id="KW-0812">Transmembrane</keyword>